<feature type="domain" description="Plasmid pRiA4b Orf3-like" evidence="1">
    <location>
        <begin position="188"/>
        <end position="361"/>
    </location>
</feature>
<dbReference type="PANTHER" id="PTHR41878:SF1">
    <property type="entry name" value="TNPR PROTEIN"/>
    <property type="match status" value="1"/>
</dbReference>
<evidence type="ECO:0000313" key="3">
    <source>
        <dbReference type="EMBL" id="MRI84752.1"/>
    </source>
</evidence>
<dbReference type="Pfam" id="PF22016">
    <property type="entry name" value="DUF6933"/>
    <property type="match status" value="1"/>
</dbReference>
<dbReference type="InterPro" id="IPR024047">
    <property type="entry name" value="MM3350-like_sf"/>
</dbReference>
<reference evidence="3 4" key="1">
    <citation type="submission" date="2019-11" db="EMBL/GenBank/DDBJ databases">
        <title>Characterisation of Fundicoccus ignavus gen. nov. sp. nov., a novel genus of the family Aerococcaceae isolated from bulk tank milk.</title>
        <authorList>
            <person name="Siebert A."/>
            <person name="Huptas C."/>
            <person name="Wenning M."/>
            <person name="Scherer S."/>
            <person name="Doll E.V."/>
        </authorList>
    </citation>
    <scope>NUCLEOTIDE SEQUENCE [LARGE SCALE GENOMIC DNA]</scope>
    <source>
        <strain evidence="3 4">WS4759</strain>
    </source>
</reference>
<dbReference type="Gene3D" id="3.10.290.30">
    <property type="entry name" value="MM3350-like"/>
    <property type="match status" value="1"/>
</dbReference>
<sequence length="371" mass="42627">MQIALTQKLATGSGKTLSPAQENVHPLFDWTANWVKVWANSRTEDMLIVLNNSTRFVVAIYPIKKKELKQMDSIIKDAIANTLLRINVNPELVTAYMEQIDSFTYVKNSNRKISGYLTQAANEVVYEVYDVFDGIKAIDHVIDDTVGYRFNYLVVNGPGGSSNPVCPYETFLAALSSHYGIQAYNYQALELLVTLDLGIYQAVRRLIVPAQYTFAQLHDVLQSAFSWKNSHLHDFSFYSKKSAENKHKRPDLSLVMPAIYEGYGEVIDKQQVSDYLSKYKQVYYTYDFGDNWQHEIKLVKTIENYHQESPYLLEAIGQTPPEDVGGVPGFIEFSQILADSNHPEYQSTEKWAGYWRPELNDWEKRPRMIRL</sequence>
<evidence type="ECO:0000259" key="2">
    <source>
        <dbReference type="Pfam" id="PF22016"/>
    </source>
</evidence>
<organism evidence="3 4">
    <name type="scientific">Fundicoccus ignavus</name>
    <dbReference type="NCBI Taxonomy" id="2664442"/>
    <lineage>
        <taxon>Bacteria</taxon>
        <taxon>Bacillati</taxon>
        <taxon>Bacillota</taxon>
        <taxon>Bacilli</taxon>
        <taxon>Lactobacillales</taxon>
        <taxon>Aerococcaceae</taxon>
        <taxon>Fundicoccus</taxon>
    </lineage>
</organism>
<evidence type="ECO:0000259" key="1">
    <source>
        <dbReference type="Pfam" id="PF07929"/>
    </source>
</evidence>
<dbReference type="Proteomes" id="UP000430975">
    <property type="component" value="Unassembled WGS sequence"/>
</dbReference>
<protein>
    <submittedName>
        <fullName evidence="3">Uncharacterized protein</fullName>
    </submittedName>
</protein>
<dbReference type="InterPro" id="IPR053864">
    <property type="entry name" value="DUF6933"/>
</dbReference>
<dbReference type="SUPFAM" id="SSF159941">
    <property type="entry name" value="MM3350-like"/>
    <property type="match status" value="1"/>
</dbReference>
<dbReference type="Pfam" id="PF07929">
    <property type="entry name" value="PRiA4_ORF3"/>
    <property type="match status" value="1"/>
</dbReference>
<dbReference type="AlphaFoldDB" id="A0A6I2GG14"/>
<dbReference type="PANTHER" id="PTHR41878">
    <property type="entry name" value="LEXA REPRESSOR-RELATED"/>
    <property type="match status" value="1"/>
</dbReference>
<feature type="domain" description="DUF6933" evidence="2">
    <location>
        <begin position="2"/>
        <end position="129"/>
    </location>
</feature>
<accession>A0A6I2GG14</accession>
<proteinExistence type="predicted"/>
<dbReference type="InterPro" id="IPR012912">
    <property type="entry name" value="Plasmid_pRiA4b_Orf3-like"/>
</dbReference>
<gene>
    <name evidence="3" type="ORF">GIY09_02420</name>
</gene>
<dbReference type="RefSeq" id="WP_153863129.1">
    <property type="nucleotide sequence ID" value="NZ_WJQS01000002.1"/>
</dbReference>
<comment type="caution">
    <text evidence="3">The sequence shown here is derived from an EMBL/GenBank/DDBJ whole genome shotgun (WGS) entry which is preliminary data.</text>
</comment>
<dbReference type="EMBL" id="WJQS01000002">
    <property type="protein sequence ID" value="MRI84752.1"/>
    <property type="molecule type" value="Genomic_DNA"/>
</dbReference>
<evidence type="ECO:0000313" key="4">
    <source>
        <dbReference type="Proteomes" id="UP000430975"/>
    </source>
</evidence>
<name>A0A6I2GG14_9LACT</name>
<keyword evidence="4" id="KW-1185">Reference proteome</keyword>